<evidence type="ECO:0000256" key="5">
    <source>
        <dbReference type="ARBA" id="ARBA00022839"/>
    </source>
</evidence>
<dbReference type="SMART" id="SM00955">
    <property type="entry name" value="RNB"/>
    <property type="match status" value="1"/>
</dbReference>
<comment type="caution">
    <text evidence="10">The sequence shown here is derived from an EMBL/GenBank/DDBJ whole genome shotgun (WGS) entry which is preliminary data.</text>
</comment>
<dbReference type="GO" id="GO:0006402">
    <property type="term" value="P:mRNA catabolic process"/>
    <property type="evidence" value="ECO:0007669"/>
    <property type="project" value="TreeGrafter"/>
</dbReference>
<dbReference type="InterPro" id="IPR012340">
    <property type="entry name" value="NA-bd_OB-fold"/>
</dbReference>
<dbReference type="Pfam" id="PF00773">
    <property type="entry name" value="RNB"/>
    <property type="match status" value="1"/>
</dbReference>
<dbReference type="InterPro" id="IPR011805">
    <property type="entry name" value="RNase_R"/>
</dbReference>
<dbReference type="SUPFAM" id="SSF50249">
    <property type="entry name" value="Nucleic acid-binding proteins"/>
    <property type="match status" value="2"/>
</dbReference>
<dbReference type="PANTHER" id="PTHR23355">
    <property type="entry name" value="RIBONUCLEASE"/>
    <property type="match status" value="1"/>
</dbReference>
<dbReference type="NCBIfam" id="TIGR00358">
    <property type="entry name" value="3_prime_RNase"/>
    <property type="match status" value="1"/>
</dbReference>
<comment type="catalytic activity">
    <reaction evidence="1 7">
        <text>Exonucleolytic cleavage in the 3'- to 5'-direction to yield nucleoside 5'-phosphates.</text>
        <dbReference type="EC" id="3.1.13.1"/>
    </reaction>
</comment>
<evidence type="ECO:0000259" key="9">
    <source>
        <dbReference type="PROSITE" id="PS50126"/>
    </source>
</evidence>
<dbReference type="InterPro" id="IPR001900">
    <property type="entry name" value="RNase_II/R"/>
</dbReference>
<evidence type="ECO:0000256" key="7">
    <source>
        <dbReference type="HAMAP-Rule" id="MF_01895"/>
    </source>
</evidence>
<accession>A0A6N7XCA3</accession>
<proteinExistence type="inferred from homology"/>
<dbReference type="PANTHER" id="PTHR23355:SF9">
    <property type="entry name" value="DIS3-LIKE EXONUCLEASE 2"/>
    <property type="match status" value="1"/>
</dbReference>
<keyword evidence="3 7" id="KW-0540">Nuclease</keyword>
<comment type="subcellular location">
    <subcellularLocation>
        <location evidence="7">Cytoplasm</location>
    </subcellularLocation>
</comment>
<keyword evidence="4 7" id="KW-0378">Hydrolase</keyword>
<comment type="function">
    <text evidence="7">3'-5' exoribonuclease that releases 5'-nucleoside monophosphates and is involved in maturation of structured RNAs.</text>
</comment>
<dbReference type="GO" id="GO:0005829">
    <property type="term" value="C:cytosol"/>
    <property type="evidence" value="ECO:0007669"/>
    <property type="project" value="TreeGrafter"/>
</dbReference>
<evidence type="ECO:0000256" key="3">
    <source>
        <dbReference type="ARBA" id="ARBA00022722"/>
    </source>
</evidence>
<dbReference type="CDD" id="cd04471">
    <property type="entry name" value="S1_RNase_R"/>
    <property type="match status" value="1"/>
</dbReference>
<dbReference type="InterPro" id="IPR004476">
    <property type="entry name" value="RNase_II/RNase_R"/>
</dbReference>
<evidence type="ECO:0000256" key="1">
    <source>
        <dbReference type="ARBA" id="ARBA00001849"/>
    </source>
</evidence>
<dbReference type="PROSITE" id="PS50126">
    <property type="entry name" value="S1"/>
    <property type="match status" value="1"/>
</dbReference>
<dbReference type="GO" id="GO:0008859">
    <property type="term" value="F:exoribonuclease II activity"/>
    <property type="evidence" value="ECO:0007669"/>
    <property type="project" value="UniProtKB-UniRule"/>
</dbReference>
<evidence type="ECO:0000256" key="8">
    <source>
        <dbReference type="SAM" id="MobiDB-lite"/>
    </source>
</evidence>
<keyword evidence="11" id="KW-1185">Reference proteome</keyword>
<evidence type="ECO:0000256" key="6">
    <source>
        <dbReference type="ARBA" id="ARBA00022884"/>
    </source>
</evidence>
<dbReference type="InterPro" id="IPR050180">
    <property type="entry name" value="RNR_Ribonuclease"/>
</dbReference>
<name>A0A6N7XCA3_9ACTN</name>
<dbReference type="EMBL" id="VUNC01000005">
    <property type="protein sequence ID" value="MST72977.1"/>
    <property type="molecule type" value="Genomic_DNA"/>
</dbReference>
<keyword evidence="6 7" id="KW-0694">RNA-binding</keyword>
<dbReference type="AlphaFoldDB" id="A0A6N7XCA3"/>
<evidence type="ECO:0000313" key="10">
    <source>
        <dbReference type="EMBL" id="MST72977.1"/>
    </source>
</evidence>
<dbReference type="EC" id="3.1.13.1" evidence="7"/>
<keyword evidence="5 7" id="KW-0269">Exonuclease</keyword>
<comment type="similarity">
    <text evidence="7">Belongs to the RNR ribonuclease family. RNase R subfamily.</text>
</comment>
<dbReference type="GO" id="GO:0003723">
    <property type="term" value="F:RNA binding"/>
    <property type="evidence" value="ECO:0007669"/>
    <property type="project" value="UniProtKB-UniRule"/>
</dbReference>
<feature type="domain" description="S1 motif" evidence="9">
    <location>
        <begin position="590"/>
        <end position="671"/>
    </location>
</feature>
<keyword evidence="2 7" id="KW-0963">Cytoplasm</keyword>
<organism evidence="10 11">
    <name type="scientific">Olsenella porci</name>
    <dbReference type="NCBI Taxonomy" id="2652279"/>
    <lineage>
        <taxon>Bacteria</taxon>
        <taxon>Bacillati</taxon>
        <taxon>Actinomycetota</taxon>
        <taxon>Coriobacteriia</taxon>
        <taxon>Coriobacteriales</taxon>
        <taxon>Atopobiaceae</taxon>
        <taxon>Olsenella</taxon>
    </lineage>
</organism>
<sequence length="686" mass="75068">MARRHPGGGRRRGGAPRKARKPRQTLTGLIRVTRPGVATVDTAEGRFAVGRGGIREAMNGDEVQVSLSTRRGGERLAYVQAVLMRATTTFAGTYADAAPLGIVVPLDGRIRRDFFVLPEDDSASRLGVSDGDVVSARILEYPARHSSGVVTLDRRLGGADDLDLDMESVIASYDLATDFPEECCEQVEPVRVDVESALAGDPCRRDLRDRSCMTVDPTDARDFDDAVGARRVEGGYEVDVHIADVTHYVPWDSPVDREARRRTCSVYLADRVLPMLPEKLCNDVCSLVPGSDRLCMSVLMRLDVHGNVTSFEVAPSAIRSRARLDYDTVDALLDGRAEEASLPAVEGGPEAIAGQLRILDEVASLRREVRSLRGAIDFETREAKVILDERGKPQGVSVRERTRATGLIEEAMLMANECVASLLSQSDVPVAYRVHERPSHEDLKETLPVLGELGLLHGDLAERLVSGDPMAMQEVLRAAHGTQAEYLASSVLLRAQKRAVYLPRNDGHYALGARAYCHFTSPIRRYPDDTVHRALKALLHGELGSKEQARVAEALPQLCRDCSDRERVADSASRASQKVKMAELFSGHVGEDFSGMVVGVERYGLFVALDDTCAEGLLPVRALGDEWFAYDERLLSLTGEESGKRWRPGQRVAVTVTGTDPAHGRIDFALAGSVSREWAQRGRLQA</sequence>
<evidence type="ECO:0000256" key="4">
    <source>
        <dbReference type="ARBA" id="ARBA00022801"/>
    </source>
</evidence>
<dbReference type="InterPro" id="IPR040476">
    <property type="entry name" value="CSD2"/>
</dbReference>
<dbReference type="Gene3D" id="2.40.50.140">
    <property type="entry name" value="Nucleic acid-binding proteins"/>
    <property type="match status" value="1"/>
</dbReference>
<feature type="region of interest" description="Disordered" evidence="8">
    <location>
        <begin position="1"/>
        <end position="22"/>
    </location>
</feature>
<dbReference type="Pfam" id="PF00575">
    <property type="entry name" value="S1"/>
    <property type="match status" value="1"/>
</dbReference>
<evidence type="ECO:0000313" key="11">
    <source>
        <dbReference type="Proteomes" id="UP000469325"/>
    </source>
</evidence>
<dbReference type="SMART" id="SM00316">
    <property type="entry name" value="S1"/>
    <property type="match status" value="1"/>
</dbReference>
<dbReference type="Pfam" id="PF17876">
    <property type="entry name" value="CSD2"/>
    <property type="match status" value="1"/>
</dbReference>
<gene>
    <name evidence="7" type="primary">rnr</name>
    <name evidence="10" type="ORF">FYJ68_07635</name>
</gene>
<dbReference type="Proteomes" id="UP000469325">
    <property type="component" value="Unassembled WGS sequence"/>
</dbReference>
<protein>
    <recommendedName>
        <fullName evidence="7">Ribonuclease R</fullName>
        <shortName evidence="7">RNase R</shortName>
        <ecNumber evidence="7">3.1.13.1</ecNumber>
    </recommendedName>
</protein>
<dbReference type="HAMAP" id="MF_01895">
    <property type="entry name" value="RNase_R"/>
    <property type="match status" value="1"/>
</dbReference>
<reference evidence="10 11" key="1">
    <citation type="submission" date="2019-08" db="EMBL/GenBank/DDBJ databases">
        <title>In-depth cultivation of the pig gut microbiome towards novel bacterial diversity and tailored functional studies.</title>
        <authorList>
            <person name="Wylensek D."/>
            <person name="Hitch T.C.A."/>
            <person name="Clavel T."/>
        </authorList>
    </citation>
    <scope>NUCLEOTIDE SEQUENCE [LARGE SCALE GENOMIC DNA]</scope>
    <source>
        <strain evidence="10 11">CA-Schmier-601-WT-1</strain>
    </source>
</reference>
<dbReference type="InterPro" id="IPR003029">
    <property type="entry name" value="S1_domain"/>
</dbReference>
<evidence type="ECO:0000256" key="2">
    <source>
        <dbReference type="ARBA" id="ARBA00022490"/>
    </source>
</evidence>